<gene>
    <name evidence="1" type="ORF">QAD02_001072</name>
</gene>
<evidence type="ECO:0000313" key="2">
    <source>
        <dbReference type="Proteomes" id="UP001239111"/>
    </source>
</evidence>
<keyword evidence="2" id="KW-1185">Reference proteome</keyword>
<reference evidence="1" key="1">
    <citation type="submission" date="2023-04" db="EMBL/GenBank/DDBJ databases">
        <title>A chromosome-level genome assembly of the parasitoid wasp Eretmocerus hayati.</title>
        <authorList>
            <person name="Zhong Y."/>
            <person name="Liu S."/>
            <person name="Liu Y."/>
        </authorList>
    </citation>
    <scope>NUCLEOTIDE SEQUENCE</scope>
    <source>
        <strain evidence="1">ZJU_SS_LIU_2023</strain>
    </source>
</reference>
<organism evidence="1 2">
    <name type="scientific">Eretmocerus hayati</name>
    <dbReference type="NCBI Taxonomy" id="131215"/>
    <lineage>
        <taxon>Eukaryota</taxon>
        <taxon>Metazoa</taxon>
        <taxon>Ecdysozoa</taxon>
        <taxon>Arthropoda</taxon>
        <taxon>Hexapoda</taxon>
        <taxon>Insecta</taxon>
        <taxon>Pterygota</taxon>
        <taxon>Neoptera</taxon>
        <taxon>Endopterygota</taxon>
        <taxon>Hymenoptera</taxon>
        <taxon>Apocrita</taxon>
        <taxon>Proctotrupomorpha</taxon>
        <taxon>Chalcidoidea</taxon>
        <taxon>Aphelinidae</taxon>
        <taxon>Aphelininae</taxon>
        <taxon>Eretmocerus</taxon>
    </lineage>
</organism>
<accession>A0ACC2NGB0</accession>
<comment type="caution">
    <text evidence="1">The sequence shown here is derived from an EMBL/GenBank/DDBJ whole genome shotgun (WGS) entry which is preliminary data.</text>
</comment>
<protein>
    <submittedName>
        <fullName evidence="1">Uncharacterized protein</fullName>
    </submittedName>
</protein>
<evidence type="ECO:0000313" key="1">
    <source>
        <dbReference type="EMBL" id="KAJ8669813.1"/>
    </source>
</evidence>
<dbReference type="EMBL" id="CM056743">
    <property type="protein sequence ID" value="KAJ8669813.1"/>
    <property type="molecule type" value="Genomic_DNA"/>
</dbReference>
<proteinExistence type="predicted"/>
<sequence length="250" mass="28021">MVATFPERGTRQAGPNEFPSYATLVNIESPACVTRIICSGTLITAAFVLTTANCISKNKISTTRIMLGKVKVYGLLDSNIHSIAWWKDYSNWALENTRLVEPHPQLNIAIIRLSKPVHINEYVRPALVPFEMTFPKCQKISVSLIGWAPTRGCEKILKTVPSKIQTLSSIKENCVPNYPNAWVAEGKVLLVENAVRLGVPDEGGPLLHNGNILMAINYGGASPCNRRNRQFHINSTYYEDFLRYYMFGYE</sequence>
<name>A0ACC2NGB0_9HYME</name>
<dbReference type="Proteomes" id="UP001239111">
    <property type="component" value="Chromosome 3"/>
</dbReference>